<dbReference type="SUPFAM" id="SSF53756">
    <property type="entry name" value="UDP-Glycosyltransferase/glycogen phosphorylase"/>
    <property type="match status" value="1"/>
</dbReference>
<feature type="chain" id="PRO_5001964738" description="Glycosyltransferase" evidence="7">
    <location>
        <begin position="20"/>
        <end position="484"/>
    </location>
</feature>
<evidence type="ECO:0000259" key="8">
    <source>
        <dbReference type="Pfam" id="PF26168"/>
    </source>
</evidence>
<reference evidence="9 10" key="3">
    <citation type="journal article" date="2010" name="BMC Genomics">
        <title>Transcriptome sequencing and comparative analysis of cucumber flowers with different sex types.</title>
        <authorList>
            <person name="Guo S."/>
            <person name="Zheng Y."/>
            <person name="Joung J.G."/>
            <person name="Liu S."/>
            <person name="Zhang Z."/>
            <person name="Crasta O.R."/>
            <person name="Sobral B.W."/>
            <person name="Xu Y."/>
            <person name="Huang S."/>
            <person name="Fei Z."/>
        </authorList>
    </citation>
    <scope>NUCLEOTIDE SEQUENCE [LARGE SCALE GENOMIC DNA]</scope>
    <source>
        <strain evidence="10">cv. 9930</strain>
    </source>
</reference>
<keyword evidence="4 5" id="KW-0808">Transferase</keyword>
<dbReference type="PANTHER" id="PTHR48047:SF45">
    <property type="entry name" value="SCOPOLETIN GLUCOSYLTRANSFERASE-LIKE"/>
    <property type="match status" value="1"/>
</dbReference>
<evidence type="ECO:0000256" key="5">
    <source>
        <dbReference type="RuleBase" id="RU003718"/>
    </source>
</evidence>
<evidence type="ECO:0000256" key="7">
    <source>
        <dbReference type="SAM" id="SignalP"/>
    </source>
</evidence>
<sequence length="484" mass="54619">MSTHDSVLHIFLFPFLAQGHMIPIVDMAKLLSSRGIKITIVTTPLNSISISNSIKSSKSLYASNIHLLILKFPSAEVGLPDGCENLDFVISPAMIPKFISALNLLQTPFEEAVMEHRPHCIIADMFFPWANDVAAKVGIPRLNFHGSCFFSFCASEFVRIHQPYNHVSSETEPFLIPCLPRDITFTKMKLPEFVRENVKNYLSEFMEKALEAESTCYGVVMNSFYELEAEYADCYRNVFGRKAWHIGPLSLCNKETEEKAWRGNESSINEHECLKWLDSKKSNSVVYVCFGSIANFSFDQLKEIASGLEACGKNFIWVVRKVKGEEEKGEDEEWLPKGFEKRVEGKGMIIRGWAPQVLILEHPAVGGFVTHCGWNSTLEGVVAGVPMVTWPVSGEQFYNEKLVTEVLRIGVGVGVQKWVRIVGDFMKREAVEKAINRVMEGEEAEEMRNRAKEFAQMARNAIAENGSSYSDLDALIKELKWLSF</sequence>
<dbReference type="InterPro" id="IPR035595">
    <property type="entry name" value="UDP_glycos_trans_CS"/>
</dbReference>
<dbReference type="FunFam" id="3.40.50.2000:FF:000047">
    <property type="entry name" value="Glycosyltransferase"/>
    <property type="match status" value="1"/>
</dbReference>
<gene>
    <name evidence="9" type="ORF">Csa_7G073510</name>
</gene>
<keyword evidence="7" id="KW-0732">Signal</keyword>
<proteinExistence type="inferred from homology"/>
<accession>A0A0A0K2L5</accession>
<organism evidence="9 10">
    <name type="scientific">Cucumis sativus</name>
    <name type="common">Cucumber</name>
    <dbReference type="NCBI Taxonomy" id="3659"/>
    <lineage>
        <taxon>Eukaryota</taxon>
        <taxon>Viridiplantae</taxon>
        <taxon>Streptophyta</taxon>
        <taxon>Embryophyta</taxon>
        <taxon>Tracheophyta</taxon>
        <taxon>Spermatophyta</taxon>
        <taxon>Magnoliopsida</taxon>
        <taxon>eudicotyledons</taxon>
        <taxon>Gunneridae</taxon>
        <taxon>Pentapetalae</taxon>
        <taxon>rosids</taxon>
        <taxon>fabids</taxon>
        <taxon>Cucurbitales</taxon>
        <taxon>Cucurbitaceae</taxon>
        <taxon>Benincaseae</taxon>
        <taxon>Cucumis</taxon>
    </lineage>
</organism>
<keyword evidence="10" id="KW-1185">Reference proteome</keyword>
<dbReference type="Pfam" id="PF26168">
    <property type="entry name" value="Glyco_transf_N"/>
    <property type="match status" value="1"/>
</dbReference>
<reference evidence="9 10" key="1">
    <citation type="journal article" date="2009" name="Nat. Genet.">
        <title>The genome of the cucumber, Cucumis sativus L.</title>
        <authorList>
            <person name="Huang S."/>
            <person name="Li R."/>
            <person name="Zhang Z."/>
            <person name="Li L."/>
            <person name="Gu X."/>
            <person name="Fan W."/>
            <person name="Lucas W.J."/>
            <person name="Wang X."/>
            <person name="Xie B."/>
            <person name="Ni P."/>
            <person name="Ren Y."/>
            <person name="Zhu H."/>
            <person name="Li J."/>
            <person name="Lin K."/>
            <person name="Jin W."/>
            <person name="Fei Z."/>
            <person name="Li G."/>
            <person name="Staub J."/>
            <person name="Kilian A."/>
            <person name="van der Vossen E.A."/>
            <person name="Wu Y."/>
            <person name="Guo J."/>
            <person name="He J."/>
            <person name="Jia Z."/>
            <person name="Ren Y."/>
            <person name="Tian G."/>
            <person name="Lu Y."/>
            <person name="Ruan J."/>
            <person name="Qian W."/>
            <person name="Wang M."/>
            <person name="Huang Q."/>
            <person name="Li B."/>
            <person name="Xuan Z."/>
            <person name="Cao J."/>
            <person name="Asan"/>
            <person name="Wu Z."/>
            <person name="Zhang J."/>
            <person name="Cai Q."/>
            <person name="Bai Y."/>
            <person name="Zhao B."/>
            <person name="Han Y."/>
            <person name="Li Y."/>
            <person name="Li X."/>
            <person name="Wang S."/>
            <person name="Shi Q."/>
            <person name="Liu S."/>
            <person name="Cho W.K."/>
            <person name="Kim J.Y."/>
            <person name="Xu Y."/>
            <person name="Heller-Uszynska K."/>
            <person name="Miao H."/>
            <person name="Cheng Z."/>
            <person name="Zhang S."/>
            <person name="Wu J."/>
            <person name="Yang Y."/>
            <person name="Kang H."/>
            <person name="Li M."/>
            <person name="Liang H."/>
            <person name="Ren X."/>
            <person name="Shi Z."/>
            <person name="Wen M."/>
            <person name="Jian M."/>
            <person name="Yang H."/>
            <person name="Zhang G."/>
            <person name="Yang Z."/>
            <person name="Chen R."/>
            <person name="Liu S."/>
            <person name="Li J."/>
            <person name="Ma L."/>
            <person name="Liu H."/>
            <person name="Zhou Y."/>
            <person name="Zhao J."/>
            <person name="Fang X."/>
            <person name="Li G."/>
            <person name="Fang L."/>
            <person name="Li Y."/>
            <person name="Liu D."/>
            <person name="Zheng H."/>
            <person name="Zhang Y."/>
            <person name="Qin N."/>
            <person name="Li Z."/>
            <person name="Yang G."/>
            <person name="Yang S."/>
            <person name="Bolund L."/>
            <person name="Kristiansen K."/>
            <person name="Zheng H."/>
            <person name="Li S."/>
            <person name="Zhang X."/>
            <person name="Yang H."/>
            <person name="Wang J."/>
            <person name="Sun R."/>
            <person name="Zhang B."/>
            <person name="Jiang S."/>
            <person name="Wang J."/>
            <person name="Du Y."/>
            <person name="Li S."/>
        </authorList>
    </citation>
    <scope>NUCLEOTIDE SEQUENCE [LARGE SCALE GENOMIC DNA]</scope>
    <source>
        <strain evidence="10">cv. 9930</strain>
    </source>
</reference>
<name>A0A0A0K2L5_CUCSA</name>
<comment type="pathway">
    <text evidence="1">Secondary metabolite biosynthesis; terpenoid biosynthesis.</text>
</comment>
<dbReference type="InterPro" id="IPR058980">
    <property type="entry name" value="Glyco_transf_N"/>
</dbReference>
<dbReference type="Gramene" id="KGN43915">
    <property type="protein sequence ID" value="KGN43915"/>
    <property type="gene ID" value="Csa_7G073510"/>
</dbReference>
<dbReference type="Gene3D" id="3.40.50.2000">
    <property type="entry name" value="Glycogen Phosphorylase B"/>
    <property type="match status" value="2"/>
</dbReference>
<dbReference type="PANTHER" id="PTHR48047">
    <property type="entry name" value="GLYCOSYLTRANSFERASE"/>
    <property type="match status" value="1"/>
</dbReference>
<dbReference type="KEGG" id="csv:101218912"/>
<reference evidence="9 10" key="2">
    <citation type="journal article" date="2009" name="PLoS ONE">
        <title>An integrated genetic and cytogenetic map of the cucumber genome.</title>
        <authorList>
            <person name="Ren Y."/>
            <person name="Zhang Z."/>
            <person name="Liu J."/>
            <person name="Staub J.E."/>
            <person name="Han Y."/>
            <person name="Cheng Z."/>
            <person name="Li X."/>
            <person name="Lu J."/>
            <person name="Miao H."/>
            <person name="Kang H."/>
            <person name="Xie B."/>
            <person name="Gu X."/>
            <person name="Wang X."/>
            <person name="Du Y."/>
            <person name="Jin W."/>
            <person name="Huang S."/>
        </authorList>
    </citation>
    <scope>NUCLEOTIDE SEQUENCE [LARGE SCALE GENOMIC DNA]</scope>
    <source>
        <strain evidence="10">cv. 9930</strain>
    </source>
</reference>
<comment type="similarity">
    <text evidence="2 5">Belongs to the UDP-glycosyltransferase family.</text>
</comment>
<dbReference type="FunFam" id="3.40.50.2000:FF:000071">
    <property type="entry name" value="Glycosyltransferase"/>
    <property type="match status" value="1"/>
</dbReference>
<dbReference type="AlphaFoldDB" id="A0A0A0K2L5"/>
<evidence type="ECO:0000256" key="2">
    <source>
        <dbReference type="ARBA" id="ARBA00009995"/>
    </source>
</evidence>
<evidence type="ECO:0000256" key="6">
    <source>
        <dbReference type="RuleBase" id="RU362057"/>
    </source>
</evidence>
<dbReference type="EC" id="2.4.1.-" evidence="6"/>
<dbReference type="Proteomes" id="UP000029981">
    <property type="component" value="Chromosome 7"/>
</dbReference>
<evidence type="ECO:0000313" key="9">
    <source>
        <dbReference type="EMBL" id="KGN43915.1"/>
    </source>
</evidence>
<protein>
    <recommendedName>
        <fullName evidence="6">Glycosyltransferase</fullName>
        <ecNumber evidence="6">2.4.1.-</ecNumber>
    </recommendedName>
</protein>
<feature type="signal peptide" evidence="7">
    <location>
        <begin position="1"/>
        <end position="19"/>
    </location>
</feature>
<dbReference type="CDD" id="cd03784">
    <property type="entry name" value="GT1_Gtf-like"/>
    <property type="match status" value="1"/>
</dbReference>
<evidence type="ECO:0000313" key="10">
    <source>
        <dbReference type="Proteomes" id="UP000029981"/>
    </source>
</evidence>
<evidence type="ECO:0000256" key="3">
    <source>
        <dbReference type="ARBA" id="ARBA00022676"/>
    </source>
</evidence>
<dbReference type="OrthoDB" id="5835829at2759"/>
<feature type="domain" description="Glycosyltransferase N-terminal" evidence="8">
    <location>
        <begin position="10"/>
        <end position="249"/>
    </location>
</feature>
<dbReference type="OMA" id="IWMPEGF"/>
<dbReference type="STRING" id="3659.A0A0A0K2L5"/>
<evidence type="ECO:0000256" key="1">
    <source>
        <dbReference type="ARBA" id="ARBA00004721"/>
    </source>
</evidence>
<dbReference type="InterPro" id="IPR002213">
    <property type="entry name" value="UDP_glucos_trans"/>
</dbReference>
<dbReference type="PROSITE" id="PS00375">
    <property type="entry name" value="UDPGT"/>
    <property type="match status" value="1"/>
</dbReference>
<keyword evidence="3 5" id="KW-0328">Glycosyltransferase</keyword>
<dbReference type="EMBL" id="CM002928">
    <property type="protein sequence ID" value="KGN43915.1"/>
    <property type="molecule type" value="Genomic_DNA"/>
</dbReference>
<dbReference type="GO" id="GO:0035251">
    <property type="term" value="F:UDP-glucosyltransferase activity"/>
    <property type="evidence" value="ECO:0000318"/>
    <property type="project" value="GO_Central"/>
</dbReference>
<reference evidence="9 10" key="4">
    <citation type="journal article" date="2011" name="BMC Genomics">
        <title>RNA-Seq improves annotation of protein-coding genes in the cucumber genome.</title>
        <authorList>
            <person name="Li Z."/>
            <person name="Zhang Z."/>
            <person name="Yan P."/>
            <person name="Huang S."/>
            <person name="Fei Z."/>
            <person name="Lin K."/>
        </authorList>
    </citation>
    <scope>NUCLEOTIDE SEQUENCE [LARGE SCALE GENOMIC DNA]</scope>
    <source>
        <strain evidence="10">cv. 9930</strain>
    </source>
</reference>
<dbReference type="Pfam" id="PF00201">
    <property type="entry name" value="UDPGT"/>
    <property type="match status" value="1"/>
</dbReference>
<evidence type="ECO:0000256" key="4">
    <source>
        <dbReference type="ARBA" id="ARBA00022679"/>
    </source>
</evidence>